<proteinExistence type="predicted"/>
<dbReference type="PANTHER" id="PTHR33993:SF2">
    <property type="entry name" value="VOC DOMAIN-CONTAINING PROTEIN"/>
    <property type="match status" value="1"/>
</dbReference>
<dbReference type="SUPFAM" id="SSF54593">
    <property type="entry name" value="Glyoxalase/Bleomycin resistance protein/Dihydroxybiphenyl dioxygenase"/>
    <property type="match status" value="1"/>
</dbReference>
<organism evidence="2 3">
    <name type="scientific">Devosia sediminis</name>
    <dbReference type="NCBI Taxonomy" id="2798801"/>
    <lineage>
        <taxon>Bacteria</taxon>
        <taxon>Pseudomonadati</taxon>
        <taxon>Pseudomonadota</taxon>
        <taxon>Alphaproteobacteria</taxon>
        <taxon>Hyphomicrobiales</taxon>
        <taxon>Devosiaceae</taxon>
        <taxon>Devosia</taxon>
    </lineage>
</organism>
<dbReference type="EMBL" id="JAEKMH010000001">
    <property type="protein sequence ID" value="MBJ3784288.1"/>
    <property type="molecule type" value="Genomic_DNA"/>
</dbReference>
<dbReference type="PROSITE" id="PS51819">
    <property type="entry name" value="VOC"/>
    <property type="match status" value="1"/>
</dbReference>
<dbReference type="InterPro" id="IPR052164">
    <property type="entry name" value="Anthracycline_SecMetBiosynth"/>
</dbReference>
<dbReference type="Proteomes" id="UP000602124">
    <property type="component" value="Unassembled WGS sequence"/>
</dbReference>
<evidence type="ECO:0000313" key="2">
    <source>
        <dbReference type="EMBL" id="MBJ3784288.1"/>
    </source>
</evidence>
<gene>
    <name evidence="2" type="ORF">JEQ47_06120</name>
</gene>
<evidence type="ECO:0000313" key="3">
    <source>
        <dbReference type="Proteomes" id="UP000602124"/>
    </source>
</evidence>
<dbReference type="InterPro" id="IPR029068">
    <property type="entry name" value="Glyas_Bleomycin-R_OHBP_Dase"/>
</dbReference>
<dbReference type="Pfam" id="PF00903">
    <property type="entry name" value="Glyoxalase"/>
    <property type="match status" value="1"/>
</dbReference>
<dbReference type="Gene3D" id="3.10.180.10">
    <property type="entry name" value="2,3-Dihydroxybiphenyl 1,2-Dioxygenase, domain 1"/>
    <property type="match status" value="1"/>
</dbReference>
<dbReference type="AlphaFoldDB" id="A0A934IWY2"/>
<comment type="caution">
    <text evidence="2">The sequence shown here is derived from an EMBL/GenBank/DDBJ whole genome shotgun (WGS) entry which is preliminary data.</text>
</comment>
<dbReference type="InterPro" id="IPR037523">
    <property type="entry name" value="VOC_core"/>
</dbReference>
<sequence length="144" mass="15487">MSTETDPIPSPLRGLTTVVFPVTDFDAAKSWYTKVFGIAPYMDTPAYAEFRVGDYQHEFGLLNVPMSGGFAQAPAAAGGAIVYWHVDDIEAELARLVSLGATLHQPARDFGRGFIGASVIDPFGHILALMYNPHYLAVAAARAV</sequence>
<evidence type="ECO:0000259" key="1">
    <source>
        <dbReference type="PROSITE" id="PS51819"/>
    </source>
</evidence>
<name>A0A934IWY2_9HYPH</name>
<dbReference type="InterPro" id="IPR004360">
    <property type="entry name" value="Glyas_Fos-R_dOase_dom"/>
</dbReference>
<reference evidence="2" key="1">
    <citation type="submission" date="2020-12" db="EMBL/GenBank/DDBJ databases">
        <title>Devosia sp. MSA67 isolated from Mo River.</title>
        <authorList>
            <person name="Ma F."/>
            <person name="Zi Z."/>
        </authorList>
    </citation>
    <scope>NUCLEOTIDE SEQUENCE</scope>
    <source>
        <strain evidence="2">MSA67</strain>
    </source>
</reference>
<accession>A0A934IWY2</accession>
<dbReference type="RefSeq" id="WP_198875467.1">
    <property type="nucleotide sequence ID" value="NZ_JAEKMH010000001.1"/>
</dbReference>
<protein>
    <submittedName>
        <fullName evidence="2">VOC family protein</fullName>
    </submittedName>
</protein>
<feature type="domain" description="VOC" evidence="1">
    <location>
        <begin position="14"/>
        <end position="132"/>
    </location>
</feature>
<dbReference type="PANTHER" id="PTHR33993">
    <property type="entry name" value="GLYOXALASE-RELATED"/>
    <property type="match status" value="1"/>
</dbReference>
<keyword evidence="3" id="KW-1185">Reference proteome</keyword>